<evidence type="ECO:0000313" key="2">
    <source>
        <dbReference type="EMBL" id="CAE7222834.1"/>
    </source>
</evidence>
<evidence type="ECO:0000259" key="1">
    <source>
        <dbReference type="Pfam" id="PF00668"/>
    </source>
</evidence>
<dbReference type="InterPro" id="IPR023213">
    <property type="entry name" value="CAT-like_dom_sf"/>
</dbReference>
<dbReference type="EMBL" id="CAJNDS010000613">
    <property type="protein sequence ID" value="CAE7222834.1"/>
    <property type="molecule type" value="Genomic_DNA"/>
</dbReference>
<comment type="caution">
    <text evidence="2">The sequence shown here is derived from an EMBL/GenBank/DDBJ whole genome shotgun (WGS) entry which is preliminary data.</text>
</comment>
<reference evidence="2" key="1">
    <citation type="submission" date="2021-02" db="EMBL/GenBank/DDBJ databases">
        <authorList>
            <person name="Dougan E. K."/>
            <person name="Rhodes N."/>
            <person name="Thang M."/>
            <person name="Chan C."/>
        </authorList>
    </citation>
    <scope>NUCLEOTIDE SEQUENCE</scope>
</reference>
<dbReference type="AlphaFoldDB" id="A0A812KFI6"/>
<organism evidence="2 3">
    <name type="scientific">Symbiodinium natans</name>
    <dbReference type="NCBI Taxonomy" id="878477"/>
    <lineage>
        <taxon>Eukaryota</taxon>
        <taxon>Sar</taxon>
        <taxon>Alveolata</taxon>
        <taxon>Dinophyceae</taxon>
        <taxon>Suessiales</taxon>
        <taxon>Symbiodiniaceae</taxon>
        <taxon>Symbiodinium</taxon>
    </lineage>
</organism>
<feature type="domain" description="Condensation" evidence="1">
    <location>
        <begin position="346"/>
        <end position="553"/>
    </location>
</feature>
<dbReference type="PANTHER" id="PTHR45527:SF1">
    <property type="entry name" value="FATTY ACID SYNTHASE"/>
    <property type="match status" value="1"/>
</dbReference>
<dbReference type="InterPro" id="IPR001242">
    <property type="entry name" value="Condensation_dom"/>
</dbReference>
<dbReference type="PANTHER" id="PTHR45527">
    <property type="entry name" value="NONRIBOSOMAL PEPTIDE SYNTHETASE"/>
    <property type="match status" value="1"/>
</dbReference>
<name>A0A812KFI6_9DINO</name>
<dbReference type="GO" id="GO:0003824">
    <property type="term" value="F:catalytic activity"/>
    <property type="evidence" value="ECO:0007669"/>
    <property type="project" value="InterPro"/>
</dbReference>
<accession>A0A812KFI6</accession>
<dbReference type="Gene3D" id="3.30.559.30">
    <property type="entry name" value="Nonribosomal peptide synthetase, condensation domain"/>
    <property type="match status" value="1"/>
</dbReference>
<evidence type="ECO:0000313" key="3">
    <source>
        <dbReference type="Proteomes" id="UP000604046"/>
    </source>
</evidence>
<dbReference type="SUPFAM" id="SSF52777">
    <property type="entry name" value="CoA-dependent acyltransferases"/>
    <property type="match status" value="2"/>
</dbReference>
<proteinExistence type="predicted"/>
<dbReference type="OrthoDB" id="5106613at2759"/>
<dbReference type="GO" id="GO:0005737">
    <property type="term" value="C:cytoplasm"/>
    <property type="evidence" value="ECO:0007669"/>
    <property type="project" value="TreeGrafter"/>
</dbReference>
<keyword evidence="3" id="KW-1185">Reference proteome</keyword>
<dbReference type="Pfam" id="PF00668">
    <property type="entry name" value="Condensation"/>
    <property type="match status" value="1"/>
</dbReference>
<sequence>MPQASRPMVRRLPAPDSSDMCIGKDAGFWKDTAGALCRELCVQLSETALKTKQAFRPPLPSDYPLLDSRLSAAALGTWLAALEVLKAQSGTRSLDEVENVYPCTPLQDGMMAETLLNPQANVEQPLAFTAVKLLIIQHNASRLPLLLRGVDAAAWRRAWQQVACRHEALRATLAAQLGAEGPRFWQVVLKANSAAGLTHWEEPVWAFEGVWDLTDMDLPTDRQLSREANMEEVQTARLVDGQVWCPGCLEPGLQIRDDWDIWPRQCHALVSPLALSFQAFSIAFSATMQRPASVAADAFCVSLSSRLVSGLACVWPRVGGSGLLAAPTFSRLHQLAHAEVRRGTEQIEDGLHVFVRTEHHAISDGWSNPLLLQEALHFYAGGGELAPAAPLASFAAFVQKRSQGKQRREDMRRFWRQQLCDAGTVATPTSALGPHHAPAHDPQEPPRRELLQLRRQLHGWSRRAIEVFSEGGATSAAVLHSVWALLLAHRKMGDVFGAVLSGRDAPVPGVEGMVGLLISTVPLRARFEATLSCRDFALQLQRLLLEVAEHQCLSCDQDRVYVKGPPDRLISGNGASFPDDLFQTTLVFENFPLPGDEKSWLEALHPFDESIPITGAVLPMEAEAAKGTEKDDRGVSG</sequence>
<dbReference type="GO" id="GO:0044550">
    <property type="term" value="P:secondary metabolite biosynthetic process"/>
    <property type="evidence" value="ECO:0007669"/>
    <property type="project" value="TreeGrafter"/>
</dbReference>
<gene>
    <name evidence="2" type="primary">bacC</name>
    <name evidence="2" type="ORF">SNAT2548_LOCUS8340</name>
</gene>
<dbReference type="GO" id="GO:0043041">
    <property type="term" value="P:amino acid activation for nonribosomal peptide biosynthetic process"/>
    <property type="evidence" value="ECO:0007669"/>
    <property type="project" value="TreeGrafter"/>
</dbReference>
<dbReference type="Proteomes" id="UP000604046">
    <property type="component" value="Unassembled WGS sequence"/>
</dbReference>
<dbReference type="GO" id="GO:0031177">
    <property type="term" value="F:phosphopantetheine binding"/>
    <property type="evidence" value="ECO:0007669"/>
    <property type="project" value="TreeGrafter"/>
</dbReference>
<protein>
    <submittedName>
        <fullName evidence="2">BacC protein</fullName>
    </submittedName>
</protein>
<dbReference type="Gene3D" id="3.30.559.10">
    <property type="entry name" value="Chloramphenicol acetyltransferase-like domain"/>
    <property type="match status" value="2"/>
</dbReference>